<evidence type="ECO:0000313" key="7">
    <source>
        <dbReference type="EMBL" id="GAA0426302.1"/>
    </source>
</evidence>
<gene>
    <name evidence="7" type="ORF">GCM10010357_54810</name>
</gene>
<evidence type="ECO:0000259" key="6">
    <source>
        <dbReference type="Pfam" id="PF00561"/>
    </source>
</evidence>
<dbReference type="RefSeq" id="WP_344029805.1">
    <property type="nucleotide sequence ID" value="NZ_BAAABX010000057.1"/>
</dbReference>
<dbReference type="InterPro" id="IPR052542">
    <property type="entry name" value="Cholesterol_Oxidase"/>
</dbReference>
<dbReference type="Proteomes" id="UP001500879">
    <property type="component" value="Unassembled WGS sequence"/>
</dbReference>
<comment type="similarity">
    <text evidence="2">Belongs to the GMC oxidoreductase family.</text>
</comment>
<comment type="cofactor">
    <cofactor evidence="1">
        <name>FAD</name>
        <dbReference type="ChEBI" id="CHEBI:57692"/>
    </cofactor>
</comment>
<evidence type="ECO:0000256" key="2">
    <source>
        <dbReference type="ARBA" id="ARBA00010790"/>
    </source>
</evidence>
<keyword evidence="4" id="KW-0274">FAD</keyword>
<proteinExistence type="inferred from homology"/>
<dbReference type="EMBL" id="BAAABX010000057">
    <property type="protein sequence ID" value="GAA0426302.1"/>
    <property type="molecule type" value="Genomic_DNA"/>
</dbReference>
<keyword evidence="8" id="KW-1185">Reference proteome</keyword>
<name>A0ABN0Z0T9_9ACTN</name>
<keyword evidence="5" id="KW-0560">Oxidoreductase</keyword>
<evidence type="ECO:0000313" key="8">
    <source>
        <dbReference type="Proteomes" id="UP001500879"/>
    </source>
</evidence>
<dbReference type="PANTHER" id="PTHR47470">
    <property type="entry name" value="CHOLESTEROL OXIDASE"/>
    <property type="match status" value="1"/>
</dbReference>
<evidence type="ECO:0000256" key="3">
    <source>
        <dbReference type="ARBA" id="ARBA00022630"/>
    </source>
</evidence>
<dbReference type="Gene3D" id="3.40.50.1820">
    <property type="entry name" value="alpha/beta hydrolase"/>
    <property type="match status" value="1"/>
</dbReference>
<reference evidence="7 8" key="1">
    <citation type="journal article" date="2019" name="Int. J. Syst. Evol. Microbiol.">
        <title>The Global Catalogue of Microorganisms (GCM) 10K type strain sequencing project: providing services to taxonomists for standard genome sequencing and annotation.</title>
        <authorList>
            <consortium name="The Broad Institute Genomics Platform"/>
            <consortium name="The Broad Institute Genome Sequencing Center for Infectious Disease"/>
            <person name="Wu L."/>
            <person name="Ma J."/>
        </authorList>
    </citation>
    <scope>NUCLEOTIDE SEQUENCE [LARGE SCALE GENOMIC DNA]</scope>
    <source>
        <strain evidence="7 8">JCM 4788</strain>
    </source>
</reference>
<dbReference type="PANTHER" id="PTHR47470:SF1">
    <property type="entry name" value="FAD-DEPENDENT OXIDOREDUCTASE 2 FAD BINDING DOMAIN-CONTAINING PROTEIN"/>
    <property type="match status" value="1"/>
</dbReference>
<dbReference type="InterPro" id="IPR029058">
    <property type="entry name" value="AB_hydrolase_fold"/>
</dbReference>
<evidence type="ECO:0000256" key="5">
    <source>
        <dbReference type="ARBA" id="ARBA00023002"/>
    </source>
</evidence>
<dbReference type="SUPFAM" id="SSF53474">
    <property type="entry name" value="alpha/beta-Hydrolases"/>
    <property type="match status" value="1"/>
</dbReference>
<comment type="caution">
    <text evidence="7">The sequence shown here is derived from an EMBL/GenBank/DDBJ whole genome shotgun (WGS) entry which is preliminary data.</text>
</comment>
<accession>A0ABN0Z0T9</accession>
<evidence type="ECO:0000256" key="4">
    <source>
        <dbReference type="ARBA" id="ARBA00022827"/>
    </source>
</evidence>
<dbReference type="InterPro" id="IPR000073">
    <property type="entry name" value="AB_hydrolase_1"/>
</dbReference>
<protein>
    <recommendedName>
        <fullName evidence="6">AB hydrolase-1 domain-containing protein</fullName>
    </recommendedName>
</protein>
<keyword evidence="3" id="KW-0285">Flavoprotein</keyword>
<organism evidence="7 8">
    <name type="scientific">Streptomyces luteireticuli</name>
    <dbReference type="NCBI Taxonomy" id="173858"/>
    <lineage>
        <taxon>Bacteria</taxon>
        <taxon>Bacillati</taxon>
        <taxon>Actinomycetota</taxon>
        <taxon>Actinomycetes</taxon>
        <taxon>Kitasatosporales</taxon>
        <taxon>Streptomycetaceae</taxon>
        <taxon>Streptomyces</taxon>
    </lineage>
</organism>
<feature type="domain" description="AB hydrolase-1" evidence="6">
    <location>
        <begin position="46"/>
        <end position="167"/>
    </location>
</feature>
<sequence>MTLRPLTPRPLHSRLGAAIEQIPFTASDGTELGLCRVSAGDGADRPPVLVLHGLTASSDMFLLPETRNLVDVLLDAGYEPWLLDWRGSCRLPYNEGRVRYTFDDVALYDIPEAVALVRERTGGKPLQVVAHCIGALCLSLSMAAGLVPGLAGVVAQGVFLTPKMSWKTRMRLHFGGELLRSRLVNIPTDFRKVGLWSKHSLIFAEVSLGAECKDPTCQILHNDSWGVGGSLFEHENLDTRTHDRLADLYGTVPMWILPHLRQIELAHTMMRHNDADGRYDALPKNALDEADRIEAPLLLLSGSDNRFWYDSNKLCHELLTTRHPDLDVRYVEVPGYGHLDTFIGRNAALDVFGHIVDFLDECRAAAVSAA</sequence>
<evidence type="ECO:0000256" key="1">
    <source>
        <dbReference type="ARBA" id="ARBA00001974"/>
    </source>
</evidence>
<dbReference type="Pfam" id="PF00561">
    <property type="entry name" value="Abhydrolase_1"/>
    <property type="match status" value="1"/>
</dbReference>